<reference evidence="15 16" key="1">
    <citation type="journal article" date="2023" name="bioRxiv">
        <title>Genome report: Whole genome sequence and annotation of Penstemon davidsonii.</title>
        <authorList>
            <person name="Ostevik K.L."/>
            <person name="Alabady M."/>
            <person name="Zhang M."/>
            <person name="Rausher M.D."/>
        </authorList>
    </citation>
    <scope>NUCLEOTIDE SEQUENCE [LARGE SCALE GENOMIC DNA]</scope>
    <source>
        <strain evidence="15">DNT005</strain>
        <tissue evidence="15">Whole leaf</tissue>
    </source>
</reference>
<comment type="cofactor">
    <cofactor evidence="2">
        <name>Ca(2+)</name>
        <dbReference type="ChEBI" id="CHEBI:29108"/>
    </cofactor>
</comment>
<evidence type="ECO:0000256" key="2">
    <source>
        <dbReference type="ARBA" id="ARBA00001913"/>
    </source>
</evidence>
<feature type="non-terminal residue" evidence="15">
    <location>
        <position position="1"/>
    </location>
</feature>
<dbReference type="PROSITE" id="PS00435">
    <property type="entry name" value="PEROXIDASE_1"/>
    <property type="match status" value="1"/>
</dbReference>
<dbReference type="Gene3D" id="1.10.520.10">
    <property type="match status" value="1"/>
</dbReference>
<protein>
    <recommendedName>
        <fullName evidence="5">peroxidase</fullName>
        <ecNumber evidence="5">1.11.1.7</ecNumber>
    </recommendedName>
</protein>
<evidence type="ECO:0000256" key="6">
    <source>
        <dbReference type="ARBA" id="ARBA00022559"/>
    </source>
</evidence>
<evidence type="ECO:0000313" key="15">
    <source>
        <dbReference type="EMBL" id="KAK4485184.1"/>
    </source>
</evidence>
<dbReference type="Pfam" id="PF00141">
    <property type="entry name" value="peroxidase"/>
    <property type="match status" value="1"/>
</dbReference>
<dbReference type="InterPro" id="IPR019793">
    <property type="entry name" value="Peroxidases_heam-ligand_BS"/>
</dbReference>
<dbReference type="InterPro" id="IPR033905">
    <property type="entry name" value="Secretory_peroxidase"/>
</dbReference>
<evidence type="ECO:0000256" key="13">
    <source>
        <dbReference type="SAM" id="MobiDB-lite"/>
    </source>
</evidence>
<keyword evidence="8" id="KW-0479">Metal-binding</keyword>
<dbReference type="Gene3D" id="1.10.420.10">
    <property type="entry name" value="Peroxidase, domain 2"/>
    <property type="match status" value="1"/>
</dbReference>
<feature type="domain" description="Plant heme peroxidase family profile" evidence="14">
    <location>
        <begin position="295"/>
        <end position="590"/>
    </location>
</feature>
<comment type="cofactor">
    <cofactor evidence="3">
        <name>heme b</name>
        <dbReference type="ChEBI" id="CHEBI:60344"/>
    </cofactor>
</comment>
<organism evidence="15 16">
    <name type="scientific">Penstemon davidsonii</name>
    <dbReference type="NCBI Taxonomy" id="160366"/>
    <lineage>
        <taxon>Eukaryota</taxon>
        <taxon>Viridiplantae</taxon>
        <taxon>Streptophyta</taxon>
        <taxon>Embryophyta</taxon>
        <taxon>Tracheophyta</taxon>
        <taxon>Spermatophyta</taxon>
        <taxon>Magnoliopsida</taxon>
        <taxon>eudicotyledons</taxon>
        <taxon>Gunneridae</taxon>
        <taxon>Pentapetalae</taxon>
        <taxon>asterids</taxon>
        <taxon>lamiids</taxon>
        <taxon>Lamiales</taxon>
        <taxon>Plantaginaceae</taxon>
        <taxon>Cheloneae</taxon>
        <taxon>Penstemon</taxon>
    </lineage>
</organism>
<accession>A0ABR0D7D3</accession>
<evidence type="ECO:0000259" key="14">
    <source>
        <dbReference type="PROSITE" id="PS50873"/>
    </source>
</evidence>
<keyword evidence="7" id="KW-0349">Heme</keyword>
<dbReference type="InterPro" id="IPR035441">
    <property type="entry name" value="TFIIS/LEDGF_dom_sf"/>
</dbReference>
<keyword evidence="11" id="KW-1015">Disulfide bond</keyword>
<dbReference type="PRINTS" id="PR00461">
    <property type="entry name" value="PLPEROXIDASE"/>
</dbReference>
<keyword evidence="12" id="KW-0325">Glycoprotein</keyword>
<evidence type="ECO:0000256" key="11">
    <source>
        <dbReference type="ARBA" id="ARBA00023157"/>
    </source>
</evidence>
<evidence type="ECO:0000256" key="10">
    <source>
        <dbReference type="ARBA" id="ARBA00023004"/>
    </source>
</evidence>
<dbReference type="PRINTS" id="PR00458">
    <property type="entry name" value="PEROXIDASE"/>
</dbReference>
<keyword evidence="16" id="KW-1185">Reference proteome</keyword>
<dbReference type="Gene3D" id="1.20.930.10">
    <property type="entry name" value="Conserved domain common to transcription factors TFIIS, elongin A, CRSP70"/>
    <property type="match status" value="1"/>
</dbReference>
<evidence type="ECO:0000256" key="5">
    <source>
        <dbReference type="ARBA" id="ARBA00012313"/>
    </source>
</evidence>
<comment type="caution">
    <text evidence="15">The sequence shown here is derived from an EMBL/GenBank/DDBJ whole genome shotgun (WGS) entry which is preliminary data.</text>
</comment>
<proteinExistence type="inferred from homology"/>
<dbReference type="PANTHER" id="PTHR31235">
    <property type="entry name" value="PEROXIDASE 25-RELATED"/>
    <property type="match status" value="1"/>
</dbReference>
<name>A0ABR0D7D3_9LAMI</name>
<evidence type="ECO:0000256" key="9">
    <source>
        <dbReference type="ARBA" id="ARBA00023002"/>
    </source>
</evidence>
<evidence type="ECO:0000256" key="8">
    <source>
        <dbReference type="ARBA" id="ARBA00022723"/>
    </source>
</evidence>
<evidence type="ECO:0000256" key="7">
    <source>
        <dbReference type="ARBA" id="ARBA00022617"/>
    </source>
</evidence>
<dbReference type="CDD" id="cd00693">
    <property type="entry name" value="secretory_peroxidase"/>
    <property type="match status" value="1"/>
</dbReference>
<evidence type="ECO:0000256" key="12">
    <source>
        <dbReference type="ARBA" id="ARBA00023180"/>
    </source>
</evidence>
<keyword evidence="10" id="KW-0408">Iron</keyword>
<dbReference type="Proteomes" id="UP001291926">
    <property type="component" value="Unassembled WGS sequence"/>
</dbReference>
<feature type="region of interest" description="Disordered" evidence="13">
    <location>
        <begin position="412"/>
        <end position="431"/>
    </location>
</feature>
<keyword evidence="9" id="KW-0560">Oxidoreductase</keyword>
<gene>
    <name evidence="15" type="ORF">RD792_007797</name>
</gene>
<comment type="similarity">
    <text evidence="4">Belongs to the peroxidase family. Ascorbate peroxidase subfamily.</text>
</comment>
<dbReference type="PROSITE" id="PS50873">
    <property type="entry name" value="PEROXIDASE_4"/>
    <property type="match status" value="1"/>
</dbReference>
<dbReference type="EC" id="1.11.1.7" evidence="5"/>
<dbReference type="InterPro" id="IPR000823">
    <property type="entry name" value="Peroxidase_pln"/>
</dbReference>
<dbReference type="InterPro" id="IPR010255">
    <property type="entry name" value="Haem_peroxidase_sf"/>
</dbReference>
<sequence>VEGKEDIEIEDIFKMSKKKKKIEKSSTETALLVGSVMAELDVVVKEDVELTRQGKPAINKLKKLSLFDDILSKKQLQPEFLDHGVLTLLKNWLEPLPDGSLPNRNIREAVLKILNDFPIDLEQQCQKEQLKKSGLGKSRALFDKSTRFEDLKNLEDERVSRPSVKCLSANIICRSAKSGQSSSSSSSSSRPEAMSMDFVVCPHSKVDPDEVVRARAKRVQRLAKRLVAPKRKQLQATKRSVDGRGMFCNVEILQGQLCTNFLGNWSADESAARCSGGRFRIIAKAVCSPRMIINALSLNHYGKTCPSVDDVVAKVVKDAISKDKTIPAAILRLHFHDCFIRGCDGSVLLESGGGNSAEKDAPPNASLHAFYVIEGAKKAVENVCPGVVSCADILALAARDAIMQSGGPYWNVPKGRKDGRTSKASETTQLPSPTFNISQLQKNFSQRGLSMDDLVALLGGHTLGFSHCSSFQNRIQNFNSTHEVDPSMRPSFAARLKSLCLSKNKAKNAGTSMDPFSSTTFDNTYYKLILQKKALFSSDQSLLTTPKTKKLVEKFASSKKAFHTAFANSMIKMSNINGGQEIRKDCRFIN</sequence>
<dbReference type="SUPFAM" id="SSF48113">
    <property type="entry name" value="Heme-dependent peroxidases"/>
    <property type="match status" value="1"/>
</dbReference>
<comment type="catalytic activity">
    <reaction evidence="1">
        <text>2 a phenolic donor + H2O2 = 2 a phenolic radical donor + 2 H2O</text>
        <dbReference type="Rhea" id="RHEA:56136"/>
        <dbReference type="ChEBI" id="CHEBI:15377"/>
        <dbReference type="ChEBI" id="CHEBI:16240"/>
        <dbReference type="ChEBI" id="CHEBI:139520"/>
        <dbReference type="ChEBI" id="CHEBI:139521"/>
        <dbReference type="EC" id="1.11.1.7"/>
    </reaction>
</comment>
<dbReference type="EMBL" id="JAYDYQ010002533">
    <property type="protein sequence ID" value="KAK4485184.1"/>
    <property type="molecule type" value="Genomic_DNA"/>
</dbReference>
<keyword evidence="6" id="KW-0575">Peroxidase</keyword>
<evidence type="ECO:0000256" key="4">
    <source>
        <dbReference type="ARBA" id="ARBA00006873"/>
    </source>
</evidence>
<evidence type="ECO:0000313" key="16">
    <source>
        <dbReference type="Proteomes" id="UP001291926"/>
    </source>
</evidence>
<dbReference type="InterPro" id="IPR002016">
    <property type="entry name" value="Haem_peroxidase"/>
</dbReference>
<evidence type="ECO:0000256" key="1">
    <source>
        <dbReference type="ARBA" id="ARBA00000189"/>
    </source>
</evidence>
<evidence type="ECO:0000256" key="3">
    <source>
        <dbReference type="ARBA" id="ARBA00001970"/>
    </source>
</evidence>